<protein>
    <submittedName>
        <fullName evidence="1">Uncharacterized protein</fullName>
    </submittedName>
</protein>
<accession>A0A0E9TXP2</accession>
<organism evidence="1">
    <name type="scientific">Anguilla anguilla</name>
    <name type="common">European freshwater eel</name>
    <name type="synonym">Muraena anguilla</name>
    <dbReference type="NCBI Taxonomy" id="7936"/>
    <lineage>
        <taxon>Eukaryota</taxon>
        <taxon>Metazoa</taxon>
        <taxon>Chordata</taxon>
        <taxon>Craniata</taxon>
        <taxon>Vertebrata</taxon>
        <taxon>Euteleostomi</taxon>
        <taxon>Actinopterygii</taxon>
        <taxon>Neopterygii</taxon>
        <taxon>Teleostei</taxon>
        <taxon>Anguilliformes</taxon>
        <taxon>Anguillidae</taxon>
        <taxon>Anguilla</taxon>
    </lineage>
</organism>
<evidence type="ECO:0000313" key="1">
    <source>
        <dbReference type="EMBL" id="JAH57513.1"/>
    </source>
</evidence>
<dbReference type="AlphaFoldDB" id="A0A0E9TXP2"/>
<dbReference type="EMBL" id="GBXM01051064">
    <property type="protein sequence ID" value="JAH57513.1"/>
    <property type="molecule type" value="Transcribed_RNA"/>
</dbReference>
<proteinExistence type="predicted"/>
<reference evidence="1" key="1">
    <citation type="submission" date="2014-11" db="EMBL/GenBank/DDBJ databases">
        <authorList>
            <person name="Amaro Gonzalez C."/>
        </authorList>
    </citation>
    <scope>NUCLEOTIDE SEQUENCE</scope>
</reference>
<name>A0A0E9TXP2_ANGAN</name>
<reference evidence="1" key="2">
    <citation type="journal article" date="2015" name="Fish Shellfish Immunol.">
        <title>Early steps in the European eel (Anguilla anguilla)-Vibrio vulnificus interaction in the gills: Role of the RtxA13 toxin.</title>
        <authorList>
            <person name="Callol A."/>
            <person name="Pajuelo D."/>
            <person name="Ebbesson L."/>
            <person name="Teles M."/>
            <person name="MacKenzie S."/>
            <person name="Amaro C."/>
        </authorList>
    </citation>
    <scope>NUCLEOTIDE SEQUENCE</scope>
</reference>
<sequence>MYVSLVSSNMCALQSHSIKRIRSSQVIYFKTTTSSSKFHYK</sequence>